<reference evidence="3" key="1">
    <citation type="submission" date="2016-10" db="EMBL/GenBank/DDBJ databases">
        <authorList>
            <person name="Varghese N."/>
            <person name="Submissions S."/>
        </authorList>
    </citation>
    <scope>NUCLEOTIDE SEQUENCE [LARGE SCALE GENOMIC DNA]</scope>
    <source>
        <strain evidence="3">CGMCC 1.3566</strain>
    </source>
</reference>
<dbReference type="PANTHER" id="PTHR10587">
    <property type="entry name" value="GLYCOSYL TRANSFERASE-RELATED"/>
    <property type="match status" value="1"/>
</dbReference>
<dbReference type="InterPro" id="IPR011330">
    <property type="entry name" value="Glyco_hydro/deAcase_b/a-brl"/>
</dbReference>
<dbReference type="NCBIfam" id="TIGR02873">
    <property type="entry name" value="spore_ylxY"/>
    <property type="match status" value="1"/>
</dbReference>
<dbReference type="InterPro" id="IPR050248">
    <property type="entry name" value="Polysacc_deacetylase_ArnD"/>
</dbReference>
<sequence>MRRRFWMQGLLFVGLVMLSYGFFENSFTKDYVSVIENISVSSVDKNDPLYKEIEQKASEYEVKPQDAKIDKVWKKMPGLNGLKVNLDKSYLNMEKQGEFDENKLVFSETQPEVKFEDLPAAPVYRGHPEKNMVSFLINVSWGEEYIPSMMKILKKHNIKATFFIDGKWAQENVDLLKMIDEEGHEIGSHGYNHPDMSQMNSSQLTSQVTKTNGIINSIIKKEPKLLAPPAGSFNANVVDIADQHDMETIMWTIDTIDWKDPSPSDVMNRVVPKLEGGSMILMHPTEVMEDTLEELILKIKEKNYKIGTVGNLLTENRS</sequence>
<dbReference type="Gene3D" id="3.20.20.370">
    <property type="entry name" value="Glycoside hydrolase/deacetylase"/>
    <property type="match status" value="1"/>
</dbReference>
<dbReference type="RefSeq" id="WP_093133872.1">
    <property type="nucleotide sequence ID" value="NZ_FOHJ01000004.1"/>
</dbReference>
<accession>A0A1I0E4V4</accession>
<dbReference type="Pfam" id="PF01522">
    <property type="entry name" value="Polysacc_deac_1"/>
    <property type="match status" value="1"/>
</dbReference>
<evidence type="ECO:0000313" key="2">
    <source>
        <dbReference type="EMBL" id="SET40177.1"/>
    </source>
</evidence>
<evidence type="ECO:0000259" key="1">
    <source>
        <dbReference type="PROSITE" id="PS51677"/>
    </source>
</evidence>
<name>A0A1I0E4V4_9BACI</name>
<dbReference type="GO" id="GO:0005975">
    <property type="term" value="P:carbohydrate metabolic process"/>
    <property type="evidence" value="ECO:0007669"/>
    <property type="project" value="InterPro"/>
</dbReference>
<dbReference type="PROSITE" id="PS51677">
    <property type="entry name" value="NODB"/>
    <property type="match status" value="1"/>
</dbReference>
<organism evidence="2 3">
    <name type="scientific">Salinibacillus kushneri</name>
    <dbReference type="NCBI Taxonomy" id="237682"/>
    <lineage>
        <taxon>Bacteria</taxon>
        <taxon>Bacillati</taxon>
        <taxon>Bacillota</taxon>
        <taxon>Bacilli</taxon>
        <taxon>Bacillales</taxon>
        <taxon>Bacillaceae</taxon>
        <taxon>Salinibacillus</taxon>
    </lineage>
</organism>
<dbReference type="GO" id="GO:0016810">
    <property type="term" value="F:hydrolase activity, acting on carbon-nitrogen (but not peptide) bonds"/>
    <property type="evidence" value="ECO:0007669"/>
    <property type="project" value="InterPro"/>
</dbReference>
<dbReference type="PANTHER" id="PTHR10587:SF80">
    <property type="entry name" value="CHITOOLIGOSACCHARIDE DEACETYLASE"/>
    <property type="match status" value="1"/>
</dbReference>
<dbReference type="SUPFAM" id="SSF88713">
    <property type="entry name" value="Glycoside hydrolase/deacetylase"/>
    <property type="match status" value="1"/>
</dbReference>
<keyword evidence="3" id="KW-1185">Reference proteome</keyword>
<dbReference type="AlphaFoldDB" id="A0A1I0E4V4"/>
<dbReference type="InterPro" id="IPR014228">
    <property type="entry name" value="Spore_polysacc_deacetyl_YlxY"/>
</dbReference>
<protein>
    <submittedName>
        <fullName evidence="2">Probable sporulation protein, polysaccharide deacetylase family</fullName>
    </submittedName>
</protein>
<proteinExistence type="predicted"/>
<dbReference type="Proteomes" id="UP000199095">
    <property type="component" value="Unassembled WGS sequence"/>
</dbReference>
<gene>
    <name evidence="2" type="ORF">SAMN05421676_104303</name>
</gene>
<dbReference type="OrthoDB" id="9812065at2"/>
<dbReference type="EMBL" id="FOHJ01000004">
    <property type="protein sequence ID" value="SET40177.1"/>
    <property type="molecule type" value="Genomic_DNA"/>
</dbReference>
<dbReference type="CDD" id="cd10950">
    <property type="entry name" value="CE4_BsYlxY_like"/>
    <property type="match status" value="1"/>
</dbReference>
<feature type="domain" description="NodB homology" evidence="1">
    <location>
        <begin position="131"/>
        <end position="307"/>
    </location>
</feature>
<dbReference type="InterPro" id="IPR002509">
    <property type="entry name" value="NODB_dom"/>
</dbReference>
<evidence type="ECO:0000313" key="3">
    <source>
        <dbReference type="Proteomes" id="UP000199095"/>
    </source>
</evidence>
<dbReference type="STRING" id="237682.SAMN05421676_104303"/>
<dbReference type="GO" id="GO:0016020">
    <property type="term" value="C:membrane"/>
    <property type="evidence" value="ECO:0007669"/>
    <property type="project" value="TreeGrafter"/>
</dbReference>